<dbReference type="AlphaFoldDB" id="A0A4Q1D9Q9"/>
<reference evidence="2 3" key="1">
    <citation type="submission" date="2019-01" db="EMBL/GenBank/DDBJ databases">
        <title>Filimonas sp. strain TTM-71.</title>
        <authorList>
            <person name="Chen W.-M."/>
        </authorList>
    </citation>
    <scope>NUCLEOTIDE SEQUENCE [LARGE SCALE GENOMIC DNA]</scope>
    <source>
        <strain evidence="2 3">TTM-71</strain>
    </source>
</reference>
<dbReference type="EMBL" id="SDHZ01000001">
    <property type="protein sequence ID" value="RXK86101.1"/>
    <property type="molecule type" value="Genomic_DNA"/>
</dbReference>
<dbReference type="Gene3D" id="3.90.1200.10">
    <property type="match status" value="1"/>
</dbReference>
<dbReference type="SUPFAM" id="SSF56112">
    <property type="entry name" value="Protein kinase-like (PK-like)"/>
    <property type="match status" value="1"/>
</dbReference>
<comment type="caution">
    <text evidence="2">The sequence shown here is derived from an EMBL/GenBank/DDBJ whole genome shotgun (WGS) entry which is preliminary data.</text>
</comment>
<organism evidence="2 3">
    <name type="scientific">Filimonas effusa</name>
    <dbReference type="NCBI Taxonomy" id="2508721"/>
    <lineage>
        <taxon>Bacteria</taxon>
        <taxon>Pseudomonadati</taxon>
        <taxon>Bacteroidota</taxon>
        <taxon>Chitinophagia</taxon>
        <taxon>Chitinophagales</taxon>
        <taxon>Chitinophagaceae</taxon>
        <taxon>Filimonas</taxon>
    </lineage>
</organism>
<sequence>MDNQMNDIKPSAYLKEAIENVLNKKIIQCVQPNFGLSAALRYSIELEDKSKVFVKAATDDQTAGWLRTEHSVLASYQDNFMPEIINWIDEFVNFPILITQDFSNAFWAASDKGVHWRKGDIELLLDTVKKLSTIKGRHLLPKLENHNTGVWAKIAEDPEGFLKLKMCSGNWLMHSIDYLIEAESKVDKTGETLVHGDIRSDNICIDGSRVVFVDWSNACIGSADHDLVNLLPTLHLEGGPDPFQIMPDAASQAAALCATHIRRLSNDKSMPFWLKDVFKKLIAIELEWAAQCLHLDRPDGIK</sequence>
<dbReference type="InterPro" id="IPR002575">
    <property type="entry name" value="Aminoglycoside_PTrfase"/>
</dbReference>
<feature type="domain" description="Aminoglycoside phosphotransferase" evidence="1">
    <location>
        <begin position="191"/>
        <end position="256"/>
    </location>
</feature>
<dbReference type="Pfam" id="PF01636">
    <property type="entry name" value="APH"/>
    <property type="match status" value="1"/>
</dbReference>
<gene>
    <name evidence="2" type="ORF">ESB13_04630</name>
</gene>
<evidence type="ECO:0000313" key="2">
    <source>
        <dbReference type="EMBL" id="RXK86101.1"/>
    </source>
</evidence>
<evidence type="ECO:0000313" key="3">
    <source>
        <dbReference type="Proteomes" id="UP000290545"/>
    </source>
</evidence>
<accession>A0A4Q1D9Q9</accession>
<protein>
    <recommendedName>
        <fullName evidence="1">Aminoglycoside phosphotransferase domain-containing protein</fullName>
    </recommendedName>
</protein>
<dbReference type="OrthoDB" id="2570531at2"/>
<evidence type="ECO:0000259" key="1">
    <source>
        <dbReference type="Pfam" id="PF01636"/>
    </source>
</evidence>
<proteinExistence type="predicted"/>
<dbReference type="Proteomes" id="UP000290545">
    <property type="component" value="Unassembled WGS sequence"/>
</dbReference>
<dbReference type="InterPro" id="IPR011009">
    <property type="entry name" value="Kinase-like_dom_sf"/>
</dbReference>
<dbReference type="RefSeq" id="WP_129001852.1">
    <property type="nucleotide sequence ID" value="NZ_SDHZ01000001.1"/>
</dbReference>
<name>A0A4Q1D9Q9_9BACT</name>
<keyword evidence="3" id="KW-1185">Reference proteome</keyword>